<evidence type="ECO:0000259" key="2">
    <source>
        <dbReference type="SMART" id="SM00355"/>
    </source>
</evidence>
<reference evidence="4" key="2">
    <citation type="submission" date="2015-01" db="EMBL/GenBank/DDBJ databases">
        <title>Evolutionary Origins and Diversification of the Mycorrhizal Mutualists.</title>
        <authorList>
            <consortium name="DOE Joint Genome Institute"/>
            <consortium name="Mycorrhizal Genomics Consortium"/>
            <person name="Kohler A."/>
            <person name="Kuo A."/>
            <person name="Nagy L.G."/>
            <person name="Floudas D."/>
            <person name="Copeland A."/>
            <person name="Barry K.W."/>
            <person name="Cichocki N."/>
            <person name="Veneault-Fourrey C."/>
            <person name="LaButti K."/>
            <person name="Lindquist E.A."/>
            <person name="Lipzen A."/>
            <person name="Lundell T."/>
            <person name="Morin E."/>
            <person name="Murat C."/>
            <person name="Riley R."/>
            <person name="Ohm R."/>
            <person name="Sun H."/>
            <person name="Tunlid A."/>
            <person name="Henrissat B."/>
            <person name="Grigoriev I.V."/>
            <person name="Hibbett D.S."/>
            <person name="Martin F."/>
        </authorList>
    </citation>
    <scope>NUCLEOTIDE SEQUENCE [LARGE SCALE GENOMIC DNA]</scope>
    <source>
        <strain evidence="4">Foug A</strain>
    </source>
</reference>
<reference evidence="3 4" key="1">
    <citation type="submission" date="2014-04" db="EMBL/GenBank/DDBJ databases">
        <authorList>
            <consortium name="DOE Joint Genome Institute"/>
            <person name="Kuo A."/>
            <person name="Kohler A."/>
            <person name="Nagy L.G."/>
            <person name="Floudas D."/>
            <person name="Copeland A."/>
            <person name="Barry K.W."/>
            <person name="Cichocki N."/>
            <person name="Veneault-Fourrey C."/>
            <person name="LaButti K."/>
            <person name="Lindquist E.A."/>
            <person name="Lipzen A."/>
            <person name="Lundell T."/>
            <person name="Morin E."/>
            <person name="Murat C."/>
            <person name="Sun H."/>
            <person name="Tunlid A."/>
            <person name="Henrissat B."/>
            <person name="Grigoriev I.V."/>
            <person name="Hibbett D.S."/>
            <person name="Martin F."/>
            <person name="Nordberg H.P."/>
            <person name="Cantor M.N."/>
            <person name="Hua S.X."/>
        </authorList>
    </citation>
    <scope>NUCLEOTIDE SEQUENCE [LARGE SCALE GENOMIC DNA]</scope>
    <source>
        <strain evidence="3 4">Foug A</strain>
    </source>
</reference>
<feature type="domain" description="C2H2-type" evidence="2">
    <location>
        <begin position="271"/>
        <end position="292"/>
    </location>
</feature>
<feature type="region of interest" description="Disordered" evidence="1">
    <location>
        <begin position="33"/>
        <end position="88"/>
    </location>
</feature>
<feature type="compositionally biased region" description="Polar residues" evidence="1">
    <location>
        <begin position="33"/>
        <end position="48"/>
    </location>
</feature>
<proteinExistence type="predicted"/>
<dbReference type="InterPro" id="IPR036236">
    <property type="entry name" value="Znf_C2H2_sf"/>
</dbReference>
<feature type="domain" description="C2H2-type" evidence="2">
    <location>
        <begin position="242"/>
        <end position="266"/>
    </location>
</feature>
<evidence type="ECO:0000256" key="1">
    <source>
        <dbReference type="SAM" id="MobiDB-lite"/>
    </source>
</evidence>
<organism evidence="3 4">
    <name type="scientific">Scleroderma citrinum Foug A</name>
    <dbReference type="NCBI Taxonomy" id="1036808"/>
    <lineage>
        <taxon>Eukaryota</taxon>
        <taxon>Fungi</taxon>
        <taxon>Dikarya</taxon>
        <taxon>Basidiomycota</taxon>
        <taxon>Agaricomycotina</taxon>
        <taxon>Agaricomycetes</taxon>
        <taxon>Agaricomycetidae</taxon>
        <taxon>Boletales</taxon>
        <taxon>Sclerodermatineae</taxon>
        <taxon>Sclerodermataceae</taxon>
        <taxon>Scleroderma</taxon>
    </lineage>
</organism>
<sequence>MPKYNPYLTQYRSESSDASRSYFSYPWENMQPSATSSFAPHPNQQQRPPNAPYDSHQRPPLYFTLGSAEKTPPVTCHQSQSPEAPPIDPSTWPYNQLGMSGGITQRDQHTPLFLPTPDVPRQYPLTQDPTSSHIFHPTEHPQPFCHGSHSSSIHRDRPGDRDYVESRAPLPSMSPSGRHSPRYPGYSGNNGNVERGHNGQPSYRCRWNVDQAQCNSDITGSRRCIERHLRDFHNVEKDISEVICLWEGCKKQPMKRENLARHLRTHMGIQHICPHCGKKYSREDAVRRHLDHVYRDKNLHGRAIAVHYY</sequence>
<protein>
    <recommendedName>
        <fullName evidence="2">C2H2-type domain-containing protein</fullName>
    </recommendedName>
</protein>
<dbReference type="HOGENOM" id="CLU_900662_0_0_1"/>
<dbReference type="InParanoid" id="A0A0C3DCK1"/>
<dbReference type="SUPFAM" id="SSF57667">
    <property type="entry name" value="beta-beta-alpha zinc fingers"/>
    <property type="match status" value="1"/>
</dbReference>
<dbReference type="OrthoDB" id="8922241at2759"/>
<feature type="region of interest" description="Disordered" evidence="1">
    <location>
        <begin position="123"/>
        <end position="197"/>
    </location>
</feature>
<accession>A0A0C3DCK1</accession>
<keyword evidence="4" id="KW-1185">Reference proteome</keyword>
<gene>
    <name evidence="3" type="ORF">SCLCIDRAFT_1088694</name>
</gene>
<dbReference type="AlphaFoldDB" id="A0A0C3DCK1"/>
<dbReference type="STRING" id="1036808.A0A0C3DCK1"/>
<evidence type="ECO:0000313" key="4">
    <source>
        <dbReference type="Proteomes" id="UP000053989"/>
    </source>
</evidence>
<dbReference type="InterPro" id="IPR013087">
    <property type="entry name" value="Znf_C2H2_type"/>
</dbReference>
<dbReference type="EMBL" id="KN822085">
    <property type="protein sequence ID" value="KIM58455.1"/>
    <property type="molecule type" value="Genomic_DNA"/>
</dbReference>
<dbReference type="Gene3D" id="3.30.160.60">
    <property type="entry name" value="Classic Zinc Finger"/>
    <property type="match status" value="1"/>
</dbReference>
<name>A0A0C3DCK1_9AGAM</name>
<dbReference type="SMART" id="SM00355">
    <property type="entry name" value="ZnF_C2H2"/>
    <property type="match status" value="2"/>
</dbReference>
<feature type="compositionally biased region" description="Basic and acidic residues" evidence="1">
    <location>
        <begin position="153"/>
        <end position="165"/>
    </location>
</feature>
<evidence type="ECO:0000313" key="3">
    <source>
        <dbReference type="EMBL" id="KIM58455.1"/>
    </source>
</evidence>
<feature type="compositionally biased region" description="Polar residues" evidence="1">
    <location>
        <begin position="124"/>
        <end position="133"/>
    </location>
</feature>
<dbReference type="Proteomes" id="UP000053989">
    <property type="component" value="Unassembled WGS sequence"/>
</dbReference>